<dbReference type="Gene3D" id="3.40.50.150">
    <property type="entry name" value="Vaccinia Virus protein VP39"/>
    <property type="match status" value="1"/>
</dbReference>
<dbReference type="RefSeq" id="WP_109532382.1">
    <property type="nucleotide sequence ID" value="NZ_QEYD01000003.1"/>
</dbReference>
<evidence type="ECO:0000313" key="2">
    <source>
        <dbReference type="Proteomes" id="UP000244940"/>
    </source>
</evidence>
<sequence>MTIAPPRDTAPFWNRIAARYAARPVANPEAYALTLERTRAYLRSTDSVLELGAGTSSTAITLAPHVARYLSTDISSGMVRIGREKAQAAGVDNLTIEVGQLGDPALDAGPFDAILAFNLLHLCPDPAGEAAKAFAALKPGGYFISKSACLGSGFWFLWPVTAVMRALGKAPPVRYFTRRWLQEAIRKAGFEIVETGDYPARPPSHFIVARKVPD</sequence>
<dbReference type="CDD" id="cd02440">
    <property type="entry name" value="AdoMet_MTases"/>
    <property type="match status" value="1"/>
</dbReference>
<name>A0A2U2CEC0_9RHOB</name>
<dbReference type="AlphaFoldDB" id="A0A2U2CEC0"/>
<organism evidence="1 2">
    <name type="scientific">Pararhodobacter marinus</name>
    <dbReference type="NCBI Taxonomy" id="2184063"/>
    <lineage>
        <taxon>Bacteria</taxon>
        <taxon>Pseudomonadati</taxon>
        <taxon>Pseudomonadota</taxon>
        <taxon>Alphaproteobacteria</taxon>
        <taxon>Rhodobacterales</taxon>
        <taxon>Paracoccaceae</taxon>
        <taxon>Pararhodobacter</taxon>
    </lineage>
</organism>
<keyword evidence="2" id="KW-1185">Reference proteome</keyword>
<comment type="caution">
    <text evidence="1">The sequence shown here is derived from an EMBL/GenBank/DDBJ whole genome shotgun (WGS) entry which is preliminary data.</text>
</comment>
<dbReference type="OrthoDB" id="5642573at2"/>
<protein>
    <submittedName>
        <fullName evidence="1">Ubiquinone biosynthesis protein UbiE</fullName>
    </submittedName>
</protein>
<reference evidence="1 2" key="1">
    <citation type="submission" date="2018-05" db="EMBL/GenBank/DDBJ databases">
        <title>Pararhodobacter marina sp. nov., isolated from deep-sea water of the Indian Ocean.</title>
        <authorList>
            <person name="Lai Q.Sr."/>
            <person name="Liu X."/>
            <person name="Shao Z."/>
        </authorList>
    </citation>
    <scope>NUCLEOTIDE SEQUENCE [LARGE SCALE GENOMIC DNA]</scope>
    <source>
        <strain evidence="1 2">CIC4N-9</strain>
    </source>
</reference>
<keyword evidence="1" id="KW-0830">Ubiquinone</keyword>
<dbReference type="SUPFAM" id="SSF53335">
    <property type="entry name" value="S-adenosyl-L-methionine-dependent methyltransferases"/>
    <property type="match status" value="1"/>
</dbReference>
<proteinExistence type="predicted"/>
<dbReference type="PANTHER" id="PTHR43861:SF1">
    <property type="entry name" value="TRANS-ACONITATE 2-METHYLTRANSFERASE"/>
    <property type="match status" value="1"/>
</dbReference>
<dbReference type="GeneID" id="94364421"/>
<dbReference type="EMBL" id="QEYD01000003">
    <property type="protein sequence ID" value="PWE30236.1"/>
    <property type="molecule type" value="Genomic_DNA"/>
</dbReference>
<dbReference type="Proteomes" id="UP000244940">
    <property type="component" value="Unassembled WGS sequence"/>
</dbReference>
<dbReference type="PANTHER" id="PTHR43861">
    <property type="entry name" value="TRANS-ACONITATE 2-METHYLTRANSFERASE-RELATED"/>
    <property type="match status" value="1"/>
</dbReference>
<evidence type="ECO:0000313" key="1">
    <source>
        <dbReference type="EMBL" id="PWE30236.1"/>
    </source>
</evidence>
<dbReference type="InterPro" id="IPR029063">
    <property type="entry name" value="SAM-dependent_MTases_sf"/>
</dbReference>
<dbReference type="Pfam" id="PF13489">
    <property type="entry name" value="Methyltransf_23"/>
    <property type="match status" value="1"/>
</dbReference>
<accession>A0A2U2CEC0</accession>
<gene>
    <name evidence="1" type="ORF">C4N9_05935</name>
</gene>